<feature type="chain" id="PRO_5047141063" evidence="1">
    <location>
        <begin position="21"/>
        <end position="236"/>
    </location>
</feature>
<dbReference type="RefSeq" id="WP_320687329.1">
    <property type="nucleotide sequence ID" value="NZ_JAXBLV010000184.1"/>
</dbReference>
<organism evidence="3 4">
    <name type="scientific">Gemmata algarum</name>
    <dbReference type="NCBI Taxonomy" id="2975278"/>
    <lineage>
        <taxon>Bacteria</taxon>
        <taxon>Pseudomonadati</taxon>
        <taxon>Planctomycetota</taxon>
        <taxon>Planctomycetia</taxon>
        <taxon>Gemmatales</taxon>
        <taxon>Gemmataceae</taxon>
        <taxon>Gemmata</taxon>
    </lineage>
</organism>
<protein>
    <submittedName>
        <fullName evidence="3">DUF1080 domain-containing protein</fullName>
    </submittedName>
</protein>
<sequence length="236" mass="26182">MFRSFAPAVVLGLALLPARAADPKPVEPFNQKDLKGWALKDEKKSKWEAYWYVMNPAKPTEPKKQSVTPTDRPYLVNTAAGGTDIYTDEKFGDIRLEIEFMVPEGSNSGVYLMGEYEVQVIDSYGKPDDKLTQSDLGALYRVAAPKTNASKKPGEWQKFVIDFRAPRFEGGKKVANAKFVKVVLNDVVLHENVEMKQQTPGGLTGKEAPTGPLKFQGDHGPVAFRNIKITPVIVKK</sequence>
<proteinExistence type="predicted"/>
<dbReference type="Pfam" id="PF06439">
    <property type="entry name" value="3keto-disac_hyd"/>
    <property type="match status" value="1"/>
</dbReference>
<keyword evidence="4" id="KW-1185">Reference proteome</keyword>
<name>A0ABU5F246_9BACT</name>
<dbReference type="InterPro" id="IPR010496">
    <property type="entry name" value="AL/BT2_dom"/>
</dbReference>
<dbReference type="Gene3D" id="2.60.120.560">
    <property type="entry name" value="Exo-inulinase, domain 1"/>
    <property type="match status" value="1"/>
</dbReference>
<evidence type="ECO:0000259" key="2">
    <source>
        <dbReference type="Pfam" id="PF06439"/>
    </source>
</evidence>
<feature type="domain" description="3-keto-alpha-glucoside-1,2-lyase/3-keto-2-hydroxy-glucal hydratase" evidence="2">
    <location>
        <begin position="27"/>
        <end position="230"/>
    </location>
</feature>
<comment type="caution">
    <text evidence="3">The sequence shown here is derived from an EMBL/GenBank/DDBJ whole genome shotgun (WGS) entry which is preliminary data.</text>
</comment>
<gene>
    <name evidence="3" type="ORF">R5W23_002053</name>
</gene>
<keyword evidence="1" id="KW-0732">Signal</keyword>
<feature type="signal peptide" evidence="1">
    <location>
        <begin position="1"/>
        <end position="20"/>
    </location>
</feature>
<reference evidence="4" key="1">
    <citation type="journal article" date="2023" name="Mar. Drugs">
        <title>Gemmata algarum, a Novel Planctomycete Isolated from an Algal Mat, Displays Antimicrobial Activity.</title>
        <authorList>
            <person name="Kumar G."/>
            <person name="Kallscheuer N."/>
            <person name="Kashif M."/>
            <person name="Ahamad S."/>
            <person name="Jagadeeshwari U."/>
            <person name="Pannikurungottu S."/>
            <person name="Haufschild T."/>
            <person name="Kabuu M."/>
            <person name="Sasikala C."/>
            <person name="Jogler C."/>
            <person name="Ramana C."/>
        </authorList>
    </citation>
    <scope>NUCLEOTIDE SEQUENCE [LARGE SCALE GENOMIC DNA]</scope>
    <source>
        <strain evidence="4">JC673</strain>
    </source>
</reference>
<dbReference type="EMBL" id="JAXBLV010000184">
    <property type="protein sequence ID" value="MDY3560807.1"/>
    <property type="molecule type" value="Genomic_DNA"/>
</dbReference>
<evidence type="ECO:0000313" key="3">
    <source>
        <dbReference type="EMBL" id="MDY3560807.1"/>
    </source>
</evidence>
<accession>A0ABU5F246</accession>
<evidence type="ECO:0000256" key="1">
    <source>
        <dbReference type="SAM" id="SignalP"/>
    </source>
</evidence>
<evidence type="ECO:0000313" key="4">
    <source>
        <dbReference type="Proteomes" id="UP001272242"/>
    </source>
</evidence>
<dbReference type="Proteomes" id="UP001272242">
    <property type="component" value="Unassembled WGS sequence"/>
</dbReference>